<evidence type="ECO:0000313" key="9">
    <source>
        <dbReference type="EMBL" id="RKG29496.1"/>
    </source>
</evidence>
<evidence type="ECO:0000256" key="7">
    <source>
        <dbReference type="RuleBase" id="RU366068"/>
    </source>
</evidence>
<dbReference type="InterPro" id="IPR007859">
    <property type="entry name" value="ETF-QO/FixX_C"/>
</dbReference>
<dbReference type="Gene3D" id="3.50.50.60">
    <property type="entry name" value="FAD/NAD(P)-binding domain"/>
    <property type="match status" value="1"/>
</dbReference>
<dbReference type="AlphaFoldDB" id="A0A3A8E7D5"/>
<keyword evidence="7" id="KW-0560">Oxidoreductase</keyword>
<dbReference type="PANTHER" id="PTHR10617:SF107">
    <property type="entry name" value="ELECTRON TRANSFER FLAVOPROTEIN-UBIQUINONE OXIDOREDUCTASE, MITOCHONDRIAL"/>
    <property type="match status" value="1"/>
</dbReference>
<proteinExistence type="predicted"/>
<comment type="cofactor">
    <cofactor evidence="7">
        <name>[4Fe-4S] cluster</name>
        <dbReference type="ChEBI" id="CHEBI:49883"/>
    </cofactor>
    <text evidence="7">Binds 1 [4Fe-4S] cluster.</text>
</comment>
<keyword evidence="10" id="KW-1185">Reference proteome</keyword>
<accession>A0A3A8E7D5</accession>
<dbReference type="GO" id="GO:0004174">
    <property type="term" value="F:electron-transferring-flavoprotein dehydrogenase activity"/>
    <property type="evidence" value="ECO:0007669"/>
    <property type="project" value="UniProtKB-UniRule"/>
</dbReference>
<dbReference type="PANTHER" id="PTHR10617">
    <property type="entry name" value="ELECTRON TRANSFER FLAVOPROTEIN-UBIQUINONE OXIDOREDUCTASE"/>
    <property type="match status" value="1"/>
</dbReference>
<feature type="domain" description="ETF-QO/FixX C-terminal" evidence="8">
    <location>
        <begin position="133"/>
        <end position="190"/>
    </location>
</feature>
<evidence type="ECO:0000256" key="6">
    <source>
        <dbReference type="ARBA" id="ARBA00023075"/>
    </source>
</evidence>
<keyword evidence="7" id="KW-0274">FAD</keyword>
<dbReference type="GO" id="GO:0046872">
    <property type="term" value="F:metal ion binding"/>
    <property type="evidence" value="ECO:0007669"/>
    <property type="project" value="UniProtKB-KW"/>
</dbReference>
<organism evidence="9 10">
    <name type="scientific">Acinetobacter guerrae</name>
    <dbReference type="NCBI Taxonomy" id="1843371"/>
    <lineage>
        <taxon>Bacteria</taxon>
        <taxon>Pseudomonadati</taxon>
        <taxon>Pseudomonadota</taxon>
        <taxon>Gammaproteobacteria</taxon>
        <taxon>Moraxellales</taxon>
        <taxon>Moraxellaceae</taxon>
        <taxon>Acinetobacter</taxon>
    </lineage>
</organism>
<dbReference type="InterPro" id="IPR036188">
    <property type="entry name" value="FAD/NAD-bd_sf"/>
</dbReference>
<evidence type="ECO:0000256" key="2">
    <source>
        <dbReference type="ARBA" id="ARBA00022723"/>
    </source>
</evidence>
<comment type="catalytic activity">
    <reaction evidence="7">
        <text>a ubiquinone + reduced [electron-transfer flavoprotein] = a ubiquinol + oxidized [electron-transfer flavoprotein] + H(+)</text>
        <dbReference type="Rhea" id="RHEA:24052"/>
        <dbReference type="Rhea" id="RHEA-COMP:9565"/>
        <dbReference type="Rhea" id="RHEA-COMP:9566"/>
        <dbReference type="Rhea" id="RHEA-COMP:10685"/>
        <dbReference type="Rhea" id="RHEA-COMP:10686"/>
        <dbReference type="ChEBI" id="CHEBI:15378"/>
        <dbReference type="ChEBI" id="CHEBI:16389"/>
        <dbReference type="ChEBI" id="CHEBI:17976"/>
        <dbReference type="ChEBI" id="CHEBI:57692"/>
        <dbReference type="ChEBI" id="CHEBI:58307"/>
        <dbReference type="EC" id="1.5.5.1"/>
    </reaction>
</comment>
<keyword evidence="6 7" id="KW-0830">Ubiquinone</keyword>
<keyword evidence="3 7" id="KW-0249">Electron transport</keyword>
<dbReference type="RefSeq" id="WP_171406837.1">
    <property type="nucleotide sequence ID" value="NZ_RAXU01000075.1"/>
</dbReference>
<dbReference type="EMBL" id="RAXU01000075">
    <property type="protein sequence ID" value="RKG29496.1"/>
    <property type="molecule type" value="Genomic_DNA"/>
</dbReference>
<evidence type="ECO:0000256" key="3">
    <source>
        <dbReference type="ARBA" id="ARBA00022982"/>
    </source>
</evidence>
<dbReference type="Proteomes" id="UP000269001">
    <property type="component" value="Unassembled WGS sequence"/>
</dbReference>
<keyword evidence="2 7" id="KW-0479">Metal-binding</keyword>
<sequence>GFLNFAKIKGSHTAMKSGMLCGEAVFEAIARGVEKGGDLAIARVLEGEDFFDKELNAYTQKFDNSWLKEELHRSRNFGPAMHKFGLWIGGAFNFLDQNIFKVPFTLHDLQPDYSVLKTQDKATFKPTYPKPDGKLTFDRLSSVFVSNTVHEENQPSHLKLTDPTIPVNVNLPKWDEPAQRYCPAGVYEIV</sequence>
<keyword evidence="7" id="KW-0285">Flavoprotein</keyword>
<keyword evidence="1 7" id="KW-0813">Transport</keyword>
<name>A0A3A8E7D5_9GAMM</name>
<dbReference type="InterPro" id="IPR040156">
    <property type="entry name" value="ETF-QO"/>
</dbReference>
<protein>
    <recommendedName>
        <fullName evidence="7">Electron transfer flavoprotein-ubiquinone oxidoreductase</fullName>
        <shortName evidence="7">ETF-QO</shortName>
        <ecNumber evidence="7">1.5.5.1</ecNumber>
    </recommendedName>
</protein>
<comment type="caution">
    <text evidence="9">The sequence shown here is derived from an EMBL/GenBank/DDBJ whole genome shotgun (WGS) entry which is preliminary data.</text>
</comment>
<dbReference type="SUPFAM" id="SSF54862">
    <property type="entry name" value="4Fe-4S ferredoxins"/>
    <property type="match status" value="1"/>
</dbReference>
<dbReference type="GO" id="GO:0051539">
    <property type="term" value="F:4 iron, 4 sulfur cluster binding"/>
    <property type="evidence" value="ECO:0007669"/>
    <property type="project" value="UniProtKB-UniRule"/>
</dbReference>
<evidence type="ECO:0000259" key="8">
    <source>
        <dbReference type="Pfam" id="PF05187"/>
    </source>
</evidence>
<evidence type="ECO:0000256" key="1">
    <source>
        <dbReference type="ARBA" id="ARBA00022448"/>
    </source>
</evidence>
<comment type="function">
    <text evidence="7">Accepts electrons from ETF and reduces ubiquinone.</text>
</comment>
<reference evidence="9 10" key="1">
    <citation type="submission" date="2018-09" db="EMBL/GenBank/DDBJ databases">
        <title>The draft genome of Acinetobacter spp. strains.</title>
        <authorList>
            <person name="Qin J."/>
            <person name="Feng Y."/>
            <person name="Zong Z."/>
        </authorList>
    </citation>
    <scope>NUCLEOTIDE SEQUENCE [LARGE SCALE GENOMIC DNA]</scope>
    <source>
        <strain evidence="9 10">WCHAc060096</strain>
    </source>
</reference>
<feature type="non-terminal residue" evidence="9">
    <location>
        <position position="190"/>
    </location>
</feature>
<dbReference type="Gene3D" id="3.30.70.20">
    <property type="match status" value="1"/>
</dbReference>
<gene>
    <name evidence="9" type="ORF">D7V21_17060</name>
</gene>
<dbReference type="EC" id="1.5.5.1" evidence="7"/>
<evidence type="ECO:0000313" key="10">
    <source>
        <dbReference type="Proteomes" id="UP000269001"/>
    </source>
</evidence>
<keyword evidence="4 7" id="KW-0408">Iron</keyword>
<evidence type="ECO:0000256" key="4">
    <source>
        <dbReference type="ARBA" id="ARBA00023004"/>
    </source>
</evidence>
<feature type="non-terminal residue" evidence="9">
    <location>
        <position position="1"/>
    </location>
</feature>
<evidence type="ECO:0000256" key="5">
    <source>
        <dbReference type="ARBA" id="ARBA00023014"/>
    </source>
</evidence>
<comment type="cofactor">
    <cofactor evidence="7">
        <name>FAD</name>
        <dbReference type="ChEBI" id="CHEBI:57692"/>
    </cofactor>
</comment>
<dbReference type="Pfam" id="PF05187">
    <property type="entry name" value="Fer4_ETF_QO"/>
    <property type="match status" value="1"/>
</dbReference>
<keyword evidence="5 7" id="KW-0411">Iron-sulfur</keyword>